<accession>A0A2T3BEJ7</accession>
<evidence type="ECO:0000313" key="4">
    <source>
        <dbReference type="Proteomes" id="UP000241818"/>
    </source>
</evidence>
<feature type="region of interest" description="Disordered" evidence="2">
    <location>
        <begin position="127"/>
        <end position="205"/>
    </location>
</feature>
<feature type="region of interest" description="Disordered" evidence="2">
    <location>
        <begin position="1"/>
        <end position="20"/>
    </location>
</feature>
<feature type="coiled-coil region" evidence="1">
    <location>
        <begin position="30"/>
        <end position="68"/>
    </location>
</feature>
<dbReference type="GeneID" id="36571250"/>
<feature type="compositionally biased region" description="Low complexity" evidence="2">
    <location>
        <begin position="144"/>
        <end position="162"/>
    </location>
</feature>
<sequence>MASSRLLTPAPTASGTVSSAAQEGVDMLWRHQLRKEHAALLEKLDASNKEIEAIHSETSRKIQEAAERICTLEARISRIESDEKKMKQATEKWHEEVSALKIQMGLMPEIDRSDGKSISHYNDSTAVAAEIPNRTPIPNTASQTTTEATNPSSTTSDDNPTSAARMPAPTTVLHKTDGGAIANARTTHPNTRSRSQSNGSSPSRVVQAEVSQAVSIPRLAQGTGSIKAYLKSADTAFSALPKDRQVEIQFVRQFIKGLRDYRARKALINELQKAHACRTSQDGKVDILCEWIDVAEGLRKAGLIALEAGEEEVQNQGAGRKRKKILIPRELIESGMMK</sequence>
<gene>
    <name evidence="3" type="ORF">M430DRAFT_15008</name>
</gene>
<protein>
    <submittedName>
        <fullName evidence="3">Uncharacterized protein</fullName>
    </submittedName>
</protein>
<name>A0A2T3BEJ7_AMORE</name>
<dbReference type="OrthoDB" id="3530645at2759"/>
<evidence type="ECO:0000256" key="2">
    <source>
        <dbReference type="SAM" id="MobiDB-lite"/>
    </source>
</evidence>
<dbReference type="RefSeq" id="XP_024725273.1">
    <property type="nucleotide sequence ID" value="XM_024863169.1"/>
</dbReference>
<reference evidence="3 4" key="1">
    <citation type="journal article" date="2018" name="New Phytol.">
        <title>Comparative genomics and transcriptomics depict ericoid mycorrhizal fungi as versatile saprotrophs and plant mutualists.</title>
        <authorList>
            <person name="Martino E."/>
            <person name="Morin E."/>
            <person name="Grelet G.A."/>
            <person name="Kuo A."/>
            <person name="Kohler A."/>
            <person name="Daghino S."/>
            <person name="Barry K.W."/>
            <person name="Cichocki N."/>
            <person name="Clum A."/>
            <person name="Dockter R.B."/>
            <person name="Hainaut M."/>
            <person name="Kuo R.C."/>
            <person name="LaButti K."/>
            <person name="Lindahl B.D."/>
            <person name="Lindquist E.A."/>
            <person name="Lipzen A."/>
            <person name="Khouja H.R."/>
            <person name="Magnuson J."/>
            <person name="Murat C."/>
            <person name="Ohm R.A."/>
            <person name="Singer S.W."/>
            <person name="Spatafora J.W."/>
            <person name="Wang M."/>
            <person name="Veneault-Fourrey C."/>
            <person name="Henrissat B."/>
            <person name="Grigoriev I.V."/>
            <person name="Martin F.M."/>
            <person name="Perotto S."/>
        </authorList>
    </citation>
    <scope>NUCLEOTIDE SEQUENCE [LARGE SCALE GENOMIC DNA]</scope>
    <source>
        <strain evidence="3 4">ATCC 22711</strain>
    </source>
</reference>
<organism evidence="3 4">
    <name type="scientific">Amorphotheca resinae ATCC 22711</name>
    <dbReference type="NCBI Taxonomy" id="857342"/>
    <lineage>
        <taxon>Eukaryota</taxon>
        <taxon>Fungi</taxon>
        <taxon>Dikarya</taxon>
        <taxon>Ascomycota</taxon>
        <taxon>Pezizomycotina</taxon>
        <taxon>Leotiomycetes</taxon>
        <taxon>Helotiales</taxon>
        <taxon>Amorphothecaceae</taxon>
        <taxon>Amorphotheca</taxon>
    </lineage>
</organism>
<proteinExistence type="predicted"/>
<evidence type="ECO:0000313" key="3">
    <source>
        <dbReference type="EMBL" id="PSS27748.1"/>
    </source>
</evidence>
<dbReference type="EMBL" id="KZ679006">
    <property type="protein sequence ID" value="PSS27748.1"/>
    <property type="molecule type" value="Genomic_DNA"/>
</dbReference>
<keyword evidence="1" id="KW-0175">Coiled coil</keyword>
<keyword evidence="4" id="KW-1185">Reference proteome</keyword>
<evidence type="ECO:0000256" key="1">
    <source>
        <dbReference type="SAM" id="Coils"/>
    </source>
</evidence>
<dbReference type="Proteomes" id="UP000241818">
    <property type="component" value="Unassembled WGS sequence"/>
</dbReference>
<dbReference type="InParanoid" id="A0A2T3BEJ7"/>
<feature type="compositionally biased region" description="Low complexity" evidence="2">
    <location>
        <begin position="192"/>
        <end position="204"/>
    </location>
</feature>
<dbReference type="AlphaFoldDB" id="A0A2T3BEJ7"/>